<reference evidence="1" key="1">
    <citation type="journal article" date="2023" name="Int. J. Syst. Evol. Microbiol.">
        <title>&lt;i&gt;Shewanella septentrionalis&lt;/i&gt; sp. nov. and &lt;i&gt;Shewanella holmiensis&lt;/i&gt; sp. nov., isolated from Baltic Sea water and sediments.</title>
        <authorList>
            <person name="Martin-Rodriguez A.J."/>
            <person name="Thorell K."/>
            <person name="Joffre E."/>
            <person name="Jensie-Markopoulos S."/>
            <person name="Moore E.R.B."/>
            <person name="Sjoling A."/>
        </authorList>
    </citation>
    <scope>NUCLEOTIDE SEQUENCE</scope>
    <source>
        <strain evidence="1">SP1S2-7</strain>
    </source>
</reference>
<evidence type="ECO:0000313" key="1">
    <source>
        <dbReference type="EMBL" id="MCT7942253.1"/>
    </source>
</evidence>
<evidence type="ECO:0000313" key="2">
    <source>
        <dbReference type="Proteomes" id="UP001155546"/>
    </source>
</evidence>
<dbReference type="Proteomes" id="UP001155546">
    <property type="component" value="Unassembled WGS sequence"/>
</dbReference>
<keyword evidence="2" id="KW-1185">Reference proteome</keyword>
<proteinExistence type="predicted"/>
<organism evidence="1 2">
    <name type="scientific">Shewanella holmiensis</name>
    <dbReference type="NCBI Taxonomy" id="2952222"/>
    <lineage>
        <taxon>Bacteria</taxon>
        <taxon>Pseudomonadati</taxon>
        <taxon>Pseudomonadota</taxon>
        <taxon>Gammaproteobacteria</taxon>
        <taxon>Alteromonadales</taxon>
        <taxon>Shewanellaceae</taxon>
        <taxon>Shewanella</taxon>
    </lineage>
</organism>
<gene>
    <name evidence="1" type="ORF">NE535_10665</name>
</gene>
<sequence length="46" mass="4936">MTKGKARRLMTQDGSSVSFAAIVQKADALVLVDCYLGYLLSQAEVS</sequence>
<dbReference type="AlphaFoldDB" id="A0A9X2WMT7"/>
<comment type="caution">
    <text evidence="1">The sequence shown here is derived from an EMBL/GenBank/DDBJ whole genome shotgun (WGS) entry which is preliminary data.</text>
</comment>
<dbReference type="EMBL" id="JAMTCD010000012">
    <property type="protein sequence ID" value="MCT7942253.1"/>
    <property type="molecule type" value="Genomic_DNA"/>
</dbReference>
<dbReference type="RefSeq" id="WP_261298631.1">
    <property type="nucleotide sequence ID" value="NZ_JAMTCD010000012.1"/>
</dbReference>
<protein>
    <submittedName>
        <fullName evidence="1">Uncharacterized protein</fullName>
    </submittedName>
</protein>
<name>A0A9X2WMT7_9GAMM</name>
<accession>A0A9X2WMT7</accession>